<comment type="caution">
    <text evidence="1">The sequence shown here is derived from an EMBL/GenBank/DDBJ whole genome shotgun (WGS) entry which is preliminary data.</text>
</comment>
<evidence type="ECO:0000313" key="2">
    <source>
        <dbReference type="Proteomes" id="UP000249082"/>
    </source>
</evidence>
<proteinExistence type="predicted"/>
<sequence length="97" mass="10275">MNTIQQAARALAKKQSGHDDWSCLEEELRAELVSEAKAVIGALRALDENILSAGTAALRNRGFGLGHSDIAAAWSAMIEAALGDPPGSITLLPEKRH</sequence>
<dbReference type="EMBL" id="QFPX01000038">
    <property type="protein sequence ID" value="PZQ50537.1"/>
    <property type="molecule type" value="Genomic_DNA"/>
</dbReference>
<evidence type="ECO:0000313" key="1">
    <source>
        <dbReference type="EMBL" id="PZQ50537.1"/>
    </source>
</evidence>
<reference evidence="1 2" key="1">
    <citation type="submission" date="2017-08" db="EMBL/GenBank/DDBJ databases">
        <title>Infants hospitalized years apart are colonized by the same room-sourced microbial strains.</title>
        <authorList>
            <person name="Brooks B."/>
            <person name="Olm M.R."/>
            <person name="Firek B.A."/>
            <person name="Baker R."/>
            <person name="Thomas B.C."/>
            <person name="Morowitz M.J."/>
            <person name="Banfield J.F."/>
        </authorList>
    </citation>
    <scope>NUCLEOTIDE SEQUENCE [LARGE SCALE GENOMIC DNA]</scope>
    <source>
        <strain evidence="1">S2_005_002_R2_33</strain>
    </source>
</reference>
<organism evidence="1 2">
    <name type="scientific">Novosphingobium pentaromativorans</name>
    <dbReference type="NCBI Taxonomy" id="205844"/>
    <lineage>
        <taxon>Bacteria</taxon>
        <taxon>Pseudomonadati</taxon>
        <taxon>Pseudomonadota</taxon>
        <taxon>Alphaproteobacteria</taxon>
        <taxon>Sphingomonadales</taxon>
        <taxon>Sphingomonadaceae</taxon>
        <taxon>Novosphingobium</taxon>
    </lineage>
</organism>
<dbReference type="AlphaFoldDB" id="A0A2W5PZY5"/>
<gene>
    <name evidence="1" type="ORF">DI555_22915</name>
</gene>
<name>A0A2W5PZY5_9SPHN</name>
<dbReference type="Proteomes" id="UP000249082">
    <property type="component" value="Unassembled WGS sequence"/>
</dbReference>
<accession>A0A2W5PZY5</accession>
<protein>
    <submittedName>
        <fullName evidence="1">Uncharacterized protein</fullName>
    </submittedName>
</protein>